<feature type="region of interest" description="Disordered" evidence="1">
    <location>
        <begin position="38"/>
        <end position="106"/>
    </location>
</feature>
<organism evidence="2 3">
    <name type="scientific">Panicum virgatum</name>
    <name type="common">Blackwell switchgrass</name>
    <dbReference type="NCBI Taxonomy" id="38727"/>
    <lineage>
        <taxon>Eukaryota</taxon>
        <taxon>Viridiplantae</taxon>
        <taxon>Streptophyta</taxon>
        <taxon>Embryophyta</taxon>
        <taxon>Tracheophyta</taxon>
        <taxon>Spermatophyta</taxon>
        <taxon>Magnoliopsida</taxon>
        <taxon>Liliopsida</taxon>
        <taxon>Poales</taxon>
        <taxon>Poaceae</taxon>
        <taxon>PACMAD clade</taxon>
        <taxon>Panicoideae</taxon>
        <taxon>Panicodae</taxon>
        <taxon>Paniceae</taxon>
        <taxon>Panicinae</taxon>
        <taxon>Panicum</taxon>
        <taxon>Panicum sect. Hiantes</taxon>
    </lineage>
</organism>
<evidence type="ECO:0000313" key="3">
    <source>
        <dbReference type="Proteomes" id="UP000823388"/>
    </source>
</evidence>
<dbReference type="EMBL" id="CM029043">
    <property type="protein sequence ID" value="KAG2611883.1"/>
    <property type="molecule type" value="Genomic_DNA"/>
</dbReference>
<keyword evidence="3" id="KW-1185">Reference proteome</keyword>
<reference evidence="2" key="1">
    <citation type="submission" date="2020-05" db="EMBL/GenBank/DDBJ databases">
        <title>WGS assembly of Panicum virgatum.</title>
        <authorList>
            <person name="Lovell J.T."/>
            <person name="Jenkins J."/>
            <person name="Shu S."/>
            <person name="Juenger T.E."/>
            <person name="Schmutz J."/>
        </authorList>
    </citation>
    <scope>NUCLEOTIDE SEQUENCE</scope>
    <source>
        <strain evidence="2">AP13</strain>
    </source>
</reference>
<dbReference type="AlphaFoldDB" id="A0A8T0TSC8"/>
<accession>A0A8T0TSC8</accession>
<protein>
    <submittedName>
        <fullName evidence="2">Uncharacterized protein</fullName>
    </submittedName>
</protein>
<sequence length="106" mass="11798">MEPERVDRFKELFYEGLDSYSLTDAIKQAPRPFPPRIPFSLARRPHRVASSLPPAPLPRRPRLAPRPHPTRVPAASSLSLHGRTASPPPRRPPRLPAARATDASPC</sequence>
<feature type="compositionally biased region" description="Basic residues" evidence="1">
    <location>
        <begin position="59"/>
        <end position="69"/>
    </location>
</feature>
<dbReference type="Proteomes" id="UP000823388">
    <property type="component" value="Chromosome 4K"/>
</dbReference>
<evidence type="ECO:0000256" key="1">
    <source>
        <dbReference type="SAM" id="MobiDB-lite"/>
    </source>
</evidence>
<gene>
    <name evidence="2" type="ORF">PVAP13_4KG232415</name>
</gene>
<name>A0A8T0TSC8_PANVG</name>
<evidence type="ECO:0000313" key="2">
    <source>
        <dbReference type="EMBL" id="KAG2611883.1"/>
    </source>
</evidence>
<comment type="caution">
    <text evidence="2">The sequence shown here is derived from an EMBL/GenBank/DDBJ whole genome shotgun (WGS) entry which is preliminary data.</text>
</comment>
<proteinExistence type="predicted"/>